<dbReference type="Pfam" id="PF02302">
    <property type="entry name" value="PTS_IIB"/>
    <property type="match status" value="1"/>
</dbReference>
<dbReference type="CDD" id="cd05566">
    <property type="entry name" value="PTS_IIB_galactitol"/>
    <property type="match status" value="1"/>
</dbReference>
<dbReference type="SUPFAM" id="SSF52794">
    <property type="entry name" value="PTS system IIB component-like"/>
    <property type="match status" value="1"/>
</dbReference>
<dbReference type="GO" id="GO:0008982">
    <property type="term" value="F:protein-N(PI)-phosphohistidine-sugar phosphotransferase activity"/>
    <property type="evidence" value="ECO:0007669"/>
    <property type="project" value="InterPro"/>
</dbReference>
<evidence type="ECO:0000313" key="3">
    <source>
        <dbReference type="EMBL" id="HIX67425.1"/>
    </source>
</evidence>
<protein>
    <submittedName>
        <fullName evidence="3">PTS sugar transporter subunit IIB</fullName>
    </submittedName>
</protein>
<dbReference type="GO" id="GO:0009401">
    <property type="term" value="P:phosphoenolpyruvate-dependent sugar phosphotransferase system"/>
    <property type="evidence" value="ECO:0007669"/>
    <property type="project" value="InterPro"/>
</dbReference>
<feature type="domain" description="PTS EIIB type-2" evidence="2">
    <location>
        <begin position="6"/>
        <end position="98"/>
    </location>
</feature>
<dbReference type="PROSITE" id="PS51099">
    <property type="entry name" value="PTS_EIIB_TYPE_2"/>
    <property type="match status" value="1"/>
</dbReference>
<sequence>MGKKQLTILVACGSGVATSTVAQESVKEICKEAGIPAKIIKCTMSEIQSKQDDVDLIMVTTNYRKPVSKPLIKVFGLISGIGMDKIKEDIVKTCNALLE</sequence>
<dbReference type="InterPro" id="IPR013011">
    <property type="entry name" value="PTS_EIIB_2"/>
</dbReference>
<proteinExistence type="predicted"/>
<reference evidence="3" key="2">
    <citation type="submission" date="2021-04" db="EMBL/GenBank/DDBJ databases">
        <authorList>
            <person name="Gilroy R."/>
        </authorList>
    </citation>
    <scope>NUCLEOTIDE SEQUENCE</scope>
    <source>
        <strain evidence="3">CHK191-13928</strain>
    </source>
</reference>
<dbReference type="Proteomes" id="UP000886721">
    <property type="component" value="Unassembled WGS sequence"/>
</dbReference>
<comment type="caution">
    <text evidence="3">The sequence shown here is derived from an EMBL/GenBank/DDBJ whole genome shotgun (WGS) entry which is preliminary data.</text>
</comment>
<dbReference type="Gene3D" id="3.40.50.2300">
    <property type="match status" value="1"/>
</dbReference>
<keyword evidence="3" id="KW-0813">Transport</keyword>
<keyword evidence="3" id="KW-0762">Sugar transport</keyword>
<keyword evidence="1" id="KW-0808">Transferase</keyword>
<reference evidence="3" key="1">
    <citation type="journal article" date="2021" name="PeerJ">
        <title>Extensive microbial diversity within the chicken gut microbiome revealed by metagenomics and culture.</title>
        <authorList>
            <person name="Gilroy R."/>
            <person name="Ravi A."/>
            <person name="Getino M."/>
            <person name="Pursley I."/>
            <person name="Horton D.L."/>
            <person name="Alikhan N.F."/>
            <person name="Baker D."/>
            <person name="Gharbi K."/>
            <person name="Hall N."/>
            <person name="Watson M."/>
            <person name="Adriaenssens E.M."/>
            <person name="Foster-Nyarko E."/>
            <person name="Jarju S."/>
            <person name="Secka A."/>
            <person name="Antonio M."/>
            <person name="Oren A."/>
            <person name="Chaudhuri R.R."/>
            <person name="La Ragione R."/>
            <person name="Hildebrand F."/>
            <person name="Pallen M.J."/>
        </authorList>
    </citation>
    <scope>NUCLEOTIDE SEQUENCE</scope>
    <source>
        <strain evidence="3">CHK191-13928</strain>
    </source>
</reference>
<dbReference type="AlphaFoldDB" id="A0A9D1WV80"/>
<accession>A0A9D1WV80</accession>
<dbReference type="InterPro" id="IPR003501">
    <property type="entry name" value="PTS_EIIB_2/3"/>
</dbReference>
<gene>
    <name evidence="3" type="ORF">H9735_04760</name>
</gene>
<dbReference type="EMBL" id="DXEM01000014">
    <property type="protein sequence ID" value="HIX67425.1"/>
    <property type="molecule type" value="Genomic_DNA"/>
</dbReference>
<organism evidence="3 4">
    <name type="scientific">Candidatus Anaerostipes excrementavium</name>
    <dbReference type="NCBI Taxonomy" id="2838463"/>
    <lineage>
        <taxon>Bacteria</taxon>
        <taxon>Bacillati</taxon>
        <taxon>Bacillota</taxon>
        <taxon>Clostridia</taxon>
        <taxon>Lachnospirales</taxon>
        <taxon>Lachnospiraceae</taxon>
        <taxon>Anaerostipes</taxon>
    </lineage>
</organism>
<evidence type="ECO:0000259" key="2">
    <source>
        <dbReference type="PROSITE" id="PS51099"/>
    </source>
</evidence>
<dbReference type="InterPro" id="IPR036095">
    <property type="entry name" value="PTS_EIIB-like_sf"/>
</dbReference>
<evidence type="ECO:0000256" key="1">
    <source>
        <dbReference type="ARBA" id="ARBA00022679"/>
    </source>
</evidence>
<evidence type="ECO:0000313" key="4">
    <source>
        <dbReference type="Proteomes" id="UP000886721"/>
    </source>
</evidence>
<name>A0A9D1WV80_9FIRM</name>